<feature type="compositionally biased region" description="Low complexity" evidence="8">
    <location>
        <begin position="199"/>
        <end position="208"/>
    </location>
</feature>
<organism evidence="10 11">
    <name type="scientific">Gouania willdenowi</name>
    <name type="common">Blunt-snouted clingfish</name>
    <name type="synonym">Lepadogaster willdenowi</name>
    <dbReference type="NCBI Taxonomy" id="441366"/>
    <lineage>
        <taxon>Eukaryota</taxon>
        <taxon>Metazoa</taxon>
        <taxon>Chordata</taxon>
        <taxon>Craniata</taxon>
        <taxon>Vertebrata</taxon>
        <taxon>Euteleostomi</taxon>
        <taxon>Actinopterygii</taxon>
        <taxon>Neopterygii</taxon>
        <taxon>Teleostei</taxon>
        <taxon>Neoteleostei</taxon>
        <taxon>Acanthomorphata</taxon>
        <taxon>Ovalentaria</taxon>
        <taxon>Blenniimorphae</taxon>
        <taxon>Blenniiformes</taxon>
        <taxon>Gobiesocoidei</taxon>
        <taxon>Gobiesocidae</taxon>
        <taxon>Gobiesocinae</taxon>
        <taxon>Gouania</taxon>
    </lineage>
</organism>
<dbReference type="InterPro" id="IPR050149">
    <property type="entry name" value="Collagen_superfamily"/>
</dbReference>
<proteinExistence type="predicted"/>
<dbReference type="Pfam" id="PF01413">
    <property type="entry name" value="C4"/>
    <property type="match status" value="2"/>
</dbReference>
<dbReference type="SMART" id="SM00111">
    <property type="entry name" value="C4"/>
    <property type="match status" value="1"/>
</dbReference>
<evidence type="ECO:0000256" key="3">
    <source>
        <dbReference type="ARBA" id="ARBA00022530"/>
    </source>
</evidence>
<dbReference type="GO" id="GO:0005581">
    <property type="term" value="C:collagen trimer"/>
    <property type="evidence" value="ECO:0007669"/>
    <property type="project" value="UniProtKB-KW"/>
</dbReference>
<dbReference type="Ensembl" id="ENSGWIT00000034728.1">
    <property type="protein sequence ID" value="ENSGWIP00000031899.1"/>
    <property type="gene ID" value="ENSGWIG00000016457.1"/>
</dbReference>
<dbReference type="GO" id="GO:0030198">
    <property type="term" value="P:extracellular matrix organization"/>
    <property type="evidence" value="ECO:0007669"/>
    <property type="project" value="TreeGrafter"/>
</dbReference>
<evidence type="ECO:0000256" key="6">
    <source>
        <dbReference type="ARBA" id="ARBA00023119"/>
    </source>
</evidence>
<reference evidence="10" key="1">
    <citation type="submission" date="2020-06" db="EMBL/GenBank/DDBJ databases">
        <authorList>
            <consortium name="Wellcome Sanger Institute Data Sharing"/>
        </authorList>
    </citation>
    <scope>NUCLEOTIDE SEQUENCE [LARGE SCALE GENOMIC DNA]</scope>
</reference>
<dbReference type="Gene3D" id="2.170.240.10">
    <property type="entry name" value="Collagen IV, non-collagenous"/>
    <property type="match status" value="1"/>
</dbReference>
<evidence type="ECO:0000256" key="7">
    <source>
        <dbReference type="ARBA" id="ARBA00023157"/>
    </source>
</evidence>
<evidence type="ECO:0000256" key="5">
    <source>
        <dbReference type="ARBA" id="ARBA00022869"/>
    </source>
</evidence>
<dbReference type="AlphaFoldDB" id="A0A8C5GKU0"/>
<keyword evidence="2" id="KW-0964">Secreted</keyword>
<feature type="compositionally biased region" description="Gly residues" evidence="8">
    <location>
        <begin position="36"/>
        <end position="45"/>
    </location>
</feature>
<sequence length="458" mass="48386">PPGPPGPPGPGTAQGDRGDPGVPGYSGSPGRKGEPGLPGGPGLPGSNGFKGEVQFIYSIEKKHNVFWCILEKPNINHCVPASLGERGESGFSGGPGVKGFSGDPGYFGSPGPKGFKGINTLGSKGNPGHTPLPTPPNGDPPSFGDPGYSGEIGLSGGPGDAGQPGIPGRPGECQYPVKSRLLLKECRKPHPGPPGFPGPTGEQGQGPKPQRLLTKILCFLFFHSQNSQVPMCPQGMGKLWDGYSLLYVEGQEKAHNQDLGINQFLYQLMHRCRRFKCQGSRNIYYIFFALQVSLGHASPDSTPYPSSTALLMRSATTPAVMINPTGSPLLSDLISAVCEAPSQAVAVHSQDLTIPTCPPGWRSLWIGYSFLMHTAAGAEGGGQSLVSPGSCLEDFRATPFIECNGGKGTCHYFANKYSFWLTTVDPTREFITPPVPETLKGGQERSRVSRCQVCSKLL</sequence>
<dbReference type="GO" id="GO:0030020">
    <property type="term" value="F:extracellular matrix structural constituent conferring tensile strength"/>
    <property type="evidence" value="ECO:0007669"/>
    <property type="project" value="TreeGrafter"/>
</dbReference>
<keyword evidence="4" id="KW-0677">Repeat</keyword>
<reference evidence="10" key="3">
    <citation type="submission" date="2025-09" db="UniProtKB">
        <authorList>
            <consortium name="Ensembl"/>
        </authorList>
    </citation>
    <scope>IDENTIFICATION</scope>
</reference>
<feature type="compositionally biased region" description="Pro residues" evidence="8">
    <location>
        <begin position="130"/>
        <end position="139"/>
    </location>
</feature>
<protein>
    <recommendedName>
        <fullName evidence="9">Collagen IV NC1 domain-containing protein</fullName>
    </recommendedName>
</protein>
<evidence type="ECO:0000256" key="4">
    <source>
        <dbReference type="ARBA" id="ARBA00022737"/>
    </source>
</evidence>
<dbReference type="FunFam" id="2.170.240.10:FF:000001">
    <property type="entry name" value="Collagen IV alpha 1 chain"/>
    <property type="match status" value="1"/>
</dbReference>
<evidence type="ECO:0000313" key="11">
    <source>
        <dbReference type="Proteomes" id="UP000694680"/>
    </source>
</evidence>
<dbReference type="PROSITE" id="PS51403">
    <property type="entry name" value="NC1_IV"/>
    <property type="match status" value="1"/>
</dbReference>
<reference evidence="10" key="2">
    <citation type="submission" date="2025-08" db="UniProtKB">
        <authorList>
            <consortium name="Ensembl"/>
        </authorList>
    </citation>
    <scope>IDENTIFICATION</scope>
</reference>
<name>A0A8C5GKU0_GOUWI</name>
<evidence type="ECO:0000313" key="10">
    <source>
        <dbReference type="Ensembl" id="ENSGWIP00000031899.1"/>
    </source>
</evidence>
<dbReference type="InterPro" id="IPR016187">
    <property type="entry name" value="CTDL_fold"/>
</dbReference>
<accession>A0A8C5GKU0</accession>
<dbReference type="InterPro" id="IPR001442">
    <property type="entry name" value="Collagen_IV_NC"/>
</dbReference>
<evidence type="ECO:0000256" key="1">
    <source>
        <dbReference type="ARBA" id="ARBA00004302"/>
    </source>
</evidence>
<feature type="domain" description="Collagen IV NC1" evidence="9">
    <location>
        <begin position="217"/>
        <end position="458"/>
    </location>
</feature>
<feature type="compositionally biased region" description="Gly residues" evidence="8">
    <location>
        <begin position="153"/>
        <end position="162"/>
    </location>
</feature>
<dbReference type="SUPFAM" id="SSF56436">
    <property type="entry name" value="C-type lectin-like"/>
    <property type="match status" value="2"/>
</dbReference>
<feature type="region of interest" description="Disordered" evidence="8">
    <location>
        <begin position="186"/>
        <end position="208"/>
    </location>
</feature>
<evidence type="ECO:0000256" key="8">
    <source>
        <dbReference type="SAM" id="MobiDB-lite"/>
    </source>
</evidence>
<keyword evidence="7" id="KW-1015">Disulfide bond</keyword>
<keyword evidence="6" id="KW-0176">Collagen</keyword>
<comment type="subcellular location">
    <subcellularLocation>
        <location evidence="1">Secreted</location>
        <location evidence="1">Extracellular space</location>
        <location evidence="1">Extracellular matrix</location>
        <location evidence="1">Basement membrane</location>
    </subcellularLocation>
</comment>
<keyword evidence="3" id="KW-0272">Extracellular matrix</keyword>
<dbReference type="InterPro" id="IPR036954">
    <property type="entry name" value="Collagen_IV_NC_sf"/>
</dbReference>
<dbReference type="GO" id="GO:0005604">
    <property type="term" value="C:basement membrane"/>
    <property type="evidence" value="ECO:0007669"/>
    <property type="project" value="UniProtKB-SubCell"/>
</dbReference>
<evidence type="ECO:0000256" key="2">
    <source>
        <dbReference type="ARBA" id="ARBA00022525"/>
    </source>
</evidence>
<dbReference type="PANTHER" id="PTHR24023:SF1019">
    <property type="entry name" value="COLLAGEN ALPHA-5(IV) CHAIN ISOFORM X1"/>
    <property type="match status" value="1"/>
</dbReference>
<feature type="compositionally biased region" description="Pro residues" evidence="8">
    <location>
        <begin position="1"/>
        <end position="10"/>
    </location>
</feature>
<dbReference type="PANTHER" id="PTHR24023">
    <property type="entry name" value="COLLAGEN ALPHA"/>
    <property type="match status" value="1"/>
</dbReference>
<keyword evidence="5" id="KW-0084">Basement membrane</keyword>
<dbReference type="Proteomes" id="UP000694680">
    <property type="component" value="Chromosome 18"/>
</dbReference>
<feature type="region of interest" description="Disordered" evidence="8">
    <location>
        <begin position="102"/>
        <end position="169"/>
    </location>
</feature>
<keyword evidence="11" id="KW-1185">Reference proteome</keyword>
<evidence type="ECO:0000259" key="9">
    <source>
        <dbReference type="PROSITE" id="PS51403"/>
    </source>
</evidence>
<feature type="region of interest" description="Disordered" evidence="8">
    <location>
        <begin position="1"/>
        <end position="45"/>
    </location>
</feature>
<dbReference type="GO" id="GO:0005615">
    <property type="term" value="C:extracellular space"/>
    <property type="evidence" value="ECO:0007669"/>
    <property type="project" value="TreeGrafter"/>
</dbReference>